<dbReference type="InterPro" id="IPR010345">
    <property type="entry name" value="IL-17_fam"/>
</dbReference>
<comment type="similarity">
    <text evidence="2">Belongs to the IL-17 family.</text>
</comment>
<proteinExistence type="inferred from homology"/>
<evidence type="ECO:0000256" key="5">
    <source>
        <dbReference type="SAM" id="MobiDB-lite"/>
    </source>
</evidence>
<gene>
    <name evidence="8" type="primary">LOC102806223</name>
</gene>
<organism evidence="7 8">
    <name type="scientific">Saccoglossus kowalevskii</name>
    <name type="common">Acorn worm</name>
    <dbReference type="NCBI Taxonomy" id="10224"/>
    <lineage>
        <taxon>Eukaryota</taxon>
        <taxon>Metazoa</taxon>
        <taxon>Hemichordata</taxon>
        <taxon>Enteropneusta</taxon>
        <taxon>Harrimaniidae</taxon>
        <taxon>Saccoglossus</taxon>
    </lineage>
</organism>
<evidence type="ECO:0000256" key="2">
    <source>
        <dbReference type="ARBA" id="ARBA00007236"/>
    </source>
</evidence>
<reference evidence="8" key="1">
    <citation type="submission" date="2025-08" db="UniProtKB">
        <authorList>
            <consortium name="RefSeq"/>
        </authorList>
    </citation>
    <scope>IDENTIFICATION</scope>
    <source>
        <tissue evidence="8">Testes</tissue>
    </source>
</reference>
<protein>
    <submittedName>
        <fullName evidence="8">Uncharacterized protein LOC102806223</fullName>
    </submittedName>
</protein>
<evidence type="ECO:0000256" key="1">
    <source>
        <dbReference type="ARBA" id="ARBA00004613"/>
    </source>
</evidence>
<feature type="signal peptide" evidence="6">
    <location>
        <begin position="1"/>
        <end position="21"/>
    </location>
</feature>
<feature type="compositionally biased region" description="Basic residues" evidence="5">
    <location>
        <begin position="174"/>
        <end position="185"/>
    </location>
</feature>
<evidence type="ECO:0000313" key="8">
    <source>
        <dbReference type="RefSeq" id="XP_006823257.1"/>
    </source>
</evidence>
<keyword evidence="4 6" id="KW-0732">Signal</keyword>
<feature type="chain" id="PRO_5045271343" evidence="6">
    <location>
        <begin position="22"/>
        <end position="196"/>
    </location>
</feature>
<name>A0ABM0MTB6_SACKO</name>
<evidence type="ECO:0000256" key="3">
    <source>
        <dbReference type="ARBA" id="ARBA00022525"/>
    </source>
</evidence>
<feature type="region of interest" description="Disordered" evidence="5">
    <location>
        <begin position="174"/>
        <end position="196"/>
    </location>
</feature>
<accession>A0ABM0MTB6</accession>
<keyword evidence="3" id="KW-0964">Secreted</keyword>
<dbReference type="SUPFAM" id="SSF57501">
    <property type="entry name" value="Cystine-knot cytokines"/>
    <property type="match status" value="1"/>
</dbReference>
<keyword evidence="7" id="KW-1185">Reference proteome</keyword>
<evidence type="ECO:0000256" key="4">
    <source>
        <dbReference type="ARBA" id="ARBA00022729"/>
    </source>
</evidence>
<dbReference type="InterPro" id="IPR029034">
    <property type="entry name" value="Cystine-knot_cytokine"/>
</dbReference>
<sequence length="196" mass="22288">MAQWLYLVVLAIPFSAKIIEAKPIEECKEPVIGKHSSKSLYPYTDYLAIMPFPVADVPKGVHTQSSAVPPRIYRSDNGMMFVSPQERSNCPFYYTYEEDADRIPRTLAHATCSCDKCIGEDGGTSPLYTCQQIIYPVPVMKRSGCVDGLFKYHLQVQEVAVSCACLRPKETTHVRRRKRKHRKNKSKDVLRALSMR</sequence>
<dbReference type="Pfam" id="PF06083">
    <property type="entry name" value="IL17"/>
    <property type="match status" value="1"/>
</dbReference>
<evidence type="ECO:0000313" key="7">
    <source>
        <dbReference type="Proteomes" id="UP000694865"/>
    </source>
</evidence>
<dbReference type="Gene3D" id="2.10.90.10">
    <property type="entry name" value="Cystine-knot cytokines"/>
    <property type="match status" value="1"/>
</dbReference>
<dbReference type="GeneID" id="102806223"/>
<dbReference type="Proteomes" id="UP000694865">
    <property type="component" value="Unplaced"/>
</dbReference>
<dbReference type="RefSeq" id="XP_006823257.1">
    <property type="nucleotide sequence ID" value="XM_006823194.1"/>
</dbReference>
<evidence type="ECO:0000256" key="6">
    <source>
        <dbReference type="SAM" id="SignalP"/>
    </source>
</evidence>
<comment type="subcellular location">
    <subcellularLocation>
        <location evidence="1">Secreted</location>
    </subcellularLocation>
</comment>